<organism evidence="2 3">
    <name type="scientific">Cyclostephanos tholiformis</name>
    <dbReference type="NCBI Taxonomy" id="382380"/>
    <lineage>
        <taxon>Eukaryota</taxon>
        <taxon>Sar</taxon>
        <taxon>Stramenopiles</taxon>
        <taxon>Ochrophyta</taxon>
        <taxon>Bacillariophyta</taxon>
        <taxon>Coscinodiscophyceae</taxon>
        <taxon>Thalassiosirophycidae</taxon>
        <taxon>Stephanodiscales</taxon>
        <taxon>Stephanodiscaceae</taxon>
        <taxon>Cyclostephanos</taxon>
    </lineage>
</organism>
<feature type="compositionally biased region" description="Basic and acidic residues" evidence="1">
    <location>
        <begin position="1"/>
        <end position="44"/>
    </location>
</feature>
<evidence type="ECO:0000313" key="3">
    <source>
        <dbReference type="Proteomes" id="UP001530377"/>
    </source>
</evidence>
<name>A0ABD3R9G4_9STRA</name>
<evidence type="ECO:0000256" key="1">
    <source>
        <dbReference type="SAM" id="MobiDB-lite"/>
    </source>
</evidence>
<dbReference type="AlphaFoldDB" id="A0ABD3R9G4"/>
<reference evidence="2 3" key="1">
    <citation type="submission" date="2024-10" db="EMBL/GenBank/DDBJ databases">
        <title>Updated reference genomes for cyclostephanoid diatoms.</title>
        <authorList>
            <person name="Roberts W.R."/>
            <person name="Alverson A.J."/>
        </authorList>
    </citation>
    <scope>NUCLEOTIDE SEQUENCE [LARGE SCALE GENOMIC DNA]</scope>
    <source>
        <strain evidence="2 3">AJA228-03</strain>
    </source>
</reference>
<proteinExistence type="predicted"/>
<gene>
    <name evidence="2" type="ORF">ACHAXA_005352</name>
</gene>
<keyword evidence="3" id="KW-1185">Reference proteome</keyword>
<dbReference type="EMBL" id="JALLPB020000516">
    <property type="protein sequence ID" value="KAL3808381.1"/>
    <property type="molecule type" value="Genomic_DNA"/>
</dbReference>
<protein>
    <submittedName>
        <fullName evidence="2">Uncharacterized protein</fullName>
    </submittedName>
</protein>
<evidence type="ECO:0000313" key="2">
    <source>
        <dbReference type="EMBL" id="KAL3808381.1"/>
    </source>
</evidence>
<sequence length="65" mass="7448">MLRDEEISLRLGHEQSSRSLRQQREYKSKRMEDEAVARLEKALMMDEDSSDESDGSSGMLVSEAL</sequence>
<accession>A0ABD3R9G4</accession>
<comment type="caution">
    <text evidence="2">The sequence shown here is derived from an EMBL/GenBank/DDBJ whole genome shotgun (WGS) entry which is preliminary data.</text>
</comment>
<dbReference type="Proteomes" id="UP001530377">
    <property type="component" value="Unassembled WGS sequence"/>
</dbReference>
<feature type="compositionally biased region" description="Acidic residues" evidence="1">
    <location>
        <begin position="45"/>
        <end position="54"/>
    </location>
</feature>
<feature type="region of interest" description="Disordered" evidence="1">
    <location>
        <begin position="1"/>
        <end position="65"/>
    </location>
</feature>